<organism evidence="1 2">
    <name type="scientific">Sphingobium cyanobacteriorum</name>
    <dbReference type="NCBI Taxonomy" id="3063954"/>
    <lineage>
        <taxon>Bacteria</taxon>
        <taxon>Pseudomonadati</taxon>
        <taxon>Pseudomonadota</taxon>
        <taxon>Alphaproteobacteria</taxon>
        <taxon>Sphingomonadales</taxon>
        <taxon>Sphingomonadaceae</taxon>
        <taxon>Sphingobium</taxon>
    </lineage>
</organism>
<accession>A0ABT8ZN55</accession>
<name>A0ABT8ZN55_9SPHN</name>
<sequence>MTQTISTQPMPDVFFDFWFMPAVFWTQWWAFYAETLNVGRFCMSHDLGGQDQAPVEVEVEEGLVA</sequence>
<evidence type="ECO:0000313" key="2">
    <source>
        <dbReference type="Proteomes" id="UP001176471"/>
    </source>
</evidence>
<comment type="caution">
    <text evidence="1">The sequence shown here is derived from an EMBL/GenBank/DDBJ whole genome shotgun (WGS) entry which is preliminary data.</text>
</comment>
<protein>
    <submittedName>
        <fullName evidence="1">Uncharacterized protein</fullName>
    </submittedName>
</protein>
<evidence type="ECO:0000313" key="1">
    <source>
        <dbReference type="EMBL" id="MDO7835848.1"/>
    </source>
</evidence>
<reference evidence="1" key="1">
    <citation type="submission" date="2023-07" db="EMBL/GenBank/DDBJ databases">
        <title>Bacterial whole genome sequence for Sphingobium sp. HBC34.</title>
        <authorList>
            <person name="Le V."/>
            <person name="Ko S.-R."/>
            <person name="Ahn C.-Y."/>
            <person name="Oh H.-M."/>
        </authorList>
    </citation>
    <scope>NUCLEOTIDE SEQUENCE</scope>
    <source>
        <strain evidence="1">HBC34</strain>
    </source>
</reference>
<dbReference type="Proteomes" id="UP001176471">
    <property type="component" value="Unassembled WGS sequence"/>
</dbReference>
<dbReference type="EMBL" id="JAUQOM010000005">
    <property type="protein sequence ID" value="MDO7835848.1"/>
    <property type="molecule type" value="Genomic_DNA"/>
</dbReference>
<proteinExistence type="predicted"/>
<dbReference type="RefSeq" id="WP_304536261.1">
    <property type="nucleotide sequence ID" value="NZ_JAUQOM010000005.1"/>
</dbReference>
<gene>
    <name evidence="1" type="ORF">Q4610_12415</name>
</gene>
<keyword evidence="2" id="KW-1185">Reference proteome</keyword>